<protein>
    <recommendedName>
        <fullName evidence="2 18">Fusion glycoprotein F0</fullName>
    </recommendedName>
</protein>
<dbReference type="EMBL" id="JX051319">
    <property type="protein sequence ID" value="AFX75108.1"/>
    <property type="molecule type" value="Viral_cRNA"/>
</dbReference>
<evidence type="ECO:0000313" key="19">
    <source>
        <dbReference type="EMBL" id="AFX75108.1"/>
    </source>
</evidence>
<keyword evidence="13" id="KW-0175">Coiled coil</keyword>
<gene>
    <name evidence="19" type="primary">F</name>
</gene>
<dbReference type="Gene3D" id="2.40.490.10">
    <property type="entry name" value="Newcastle disease virus like domain"/>
    <property type="match status" value="1"/>
</dbReference>
<name>K7X4M6_9MONO</name>
<dbReference type="KEGG" id="vg:21011902"/>
<keyword evidence="9" id="KW-0946">Virion</keyword>
<evidence type="ECO:0000256" key="15">
    <source>
        <dbReference type="ARBA" id="ARBA00023157"/>
    </source>
</evidence>
<comment type="subcellular location">
    <subcellularLocation>
        <location evidence="18">Virion membrane</location>
        <topology evidence="18">Single-pass type I membrane protein</topology>
    </subcellularLocation>
    <subcellularLocation>
        <location evidence="18">Host cell membrane</location>
        <topology evidence="18">Single-pass membrane protein</topology>
    </subcellularLocation>
</comment>
<evidence type="ECO:0000256" key="4">
    <source>
        <dbReference type="ARBA" id="ARBA00022511"/>
    </source>
</evidence>
<keyword evidence="12 18" id="KW-1133">Transmembrane helix</keyword>
<keyword evidence="17" id="KW-1160">Virus entry into host cell</keyword>
<keyword evidence="14 18" id="KW-0472">Membrane</keyword>
<keyword evidence="15" id="KW-1015">Disulfide bond</keyword>
<dbReference type="Pfam" id="PF00523">
    <property type="entry name" value="Fusion_gly"/>
    <property type="match status" value="1"/>
</dbReference>
<feature type="transmembrane region" description="Helical" evidence="18">
    <location>
        <begin position="484"/>
        <end position="507"/>
    </location>
</feature>
<evidence type="ECO:0000256" key="8">
    <source>
        <dbReference type="ARBA" id="ARBA00022729"/>
    </source>
</evidence>
<evidence type="ECO:0000256" key="12">
    <source>
        <dbReference type="ARBA" id="ARBA00022989"/>
    </source>
</evidence>
<dbReference type="SMR" id="K7X4M6"/>
<keyword evidence="20" id="KW-1185">Reference proteome</keyword>
<dbReference type="GO" id="GO:0055036">
    <property type="term" value="C:virion membrane"/>
    <property type="evidence" value="ECO:0007669"/>
    <property type="project" value="UniProtKB-SubCell"/>
</dbReference>
<evidence type="ECO:0000256" key="1">
    <source>
        <dbReference type="ARBA" id="ARBA00008211"/>
    </source>
</evidence>
<evidence type="ECO:0000256" key="3">
    <source>
        <dbReference type="ARBA" id="ARBA00022506"/>
    </source>
</evidence>
<dbReference type="GO" id="GO:0046718">
    <property type="term" value="P:symbiont entry into host cell"/>
    <property type="evidence" value="ECO:0007669"/>
    <property type="project" value="UniProtKB-KW"/>
</dbReference>
<evidence type="ECO:0000256" key="6">
    <source>
        <dbReference type="ARBA" id="ARBA00022595"/>
    </source>
</evidence>
<keyword evidence="8" id="KW-0732">Signal</keyword>
<evidence type="ECO:0000256" key="16">
    <source>
        <dbReference type="ARBA" id="ARBA00023180"/>
    </source>
</evidence>
<evidence type="ECO:0000256" key="5">
    <source>
        <dbReference type="ARBA" id="ARBA00022521"/>
    </source>
</evidence>
<evidence type="ECO:0000256" key="13">
    <source>
        <dbReference type="ARBA" id="ARBA00023054"/>
    </source>
</evidence>
<evidence type="ECO:0000256" key="17">
    <source>
        <dbReference type="ARBA" id="ARBA00023296"/>
    </source>
</evidence>
<evidence type="ECO:0000256" key="10">
    <source>
        <dbReference type="ARBA" id="ARBA00022870"/>
    </source>
</evidence>
<dbReference type="Gene3D" id="6.10.10.110">
    <property type="match status" value="1"/>
</dbReference>
<dbReference type="SUPFAM" id="SSF58069">
    <property type="entry name" value="Virus ectodomain"/>
    <property type="match status" value="1"/>
</dbReference>
<keyword evidence="7 18" id="KW-0812">Transmembrane</keyword>
<evidence type="ECO:0000313" key="20">
    <source>
        <dbReference type="Proteomes" id="UP000119395"/>
    </source>
</evidence>
<dbReference type="GO" id="GO:0020002">
    <property type="term" value="C:host cell plasma membrane"/>
    <property type="evidence" value="ECO:0007669"/>
    <property type="project" value="UniProtKB-SubCell"/>
</dbReference>
<dbReference type="Gene3D" id="1.10.287.2480">
    <property type="match status" value="1"/>
</dbReference>
<keyword evidence="6" id="KW-1162">Viral penetration into host cytoplasm</keyword>
<dbReference type="OrthoDB" id="2687at10239"/>
<reference evidence="19 20" key="1">
    <citation type="journal article" date="2013" name="J. Virol.">
        <title>Novel, Potentially Zoonotic Paramyxoviruses from the African Straw-Colored Fruit Bat Eidolon helvum.</title>
        <authorList>
            <person name="Baker K.S."/>
            <person name="Todd S."/>
            <person name="Marsh G.A."/>
            <person name="Crameri G."/>
            <person name="Barr J."/>
            <person name="Kamins A.O."/>
            <person name="Peel A.J."/>
            <person name="Yu M."/>
            <person name="Hayman D.T."/>
            <person name="Nadjm B."/>
            <person name="Mtove G."/>
            <person name="Amos B."/>
            <person name="Reyburn H."/>
            <person name="Nyarko E."/>
            <person name="Suu-Ire R."/>
            <person name="Murcia P.R."/>
            <person name="Cunningham A.A."/>
            <person name="Wood J.L."/>
            <person name="Wang L.F."/>
        </authorList>
    </citation>
    <scope>NUCLEOTIDE SEQUENCE [LARGE SCALE GENOMIC DNA]</scope>
</reference>
<evidence type="ECO:0000256" key="2">
    <source>
        <dbReference type="ARBA" id="ARBA00016586"/>
    </source>
</evidence>
<sequence>MWIMIILSLFQIIPGVTPINSKVLTQLGVITKHTRQLKFYSHSTPSYLVVKLVPTINTESTVCNFTSLSRYKDSVRELITPLAKNIDNLNSILTIPKRRKRMAGVVIGLAALGVAAAAQATAAVALIEAKKNTEQIQALSESIQNTNKAVSSIEKGLSSAAIAVQAIQNQINNVINPALTALDCGVTDAQLGNILNLYLIKTLTVFQKQITNPALQPLSIQALNIIMQETSSVLRNFTKTDEIEHTDLLTSGLITGQVVGVNLTNLQLIIAAFIPSIAPLNQAYILDFIRITVNINNSESMIQIPERIMEHGISLYQFGGDQCTFSDWSAYCPYSDATLMAPGLQNCFRGQAADCVFSTVMGSFPNRFVSVQGVFYVNCKFIRCACTQPQRLITQDDSLSLTQIDAKTCRMLTLGFVQFSINEYANVTYSFKNNVTAGQLIMTNPIDLSTEIKQMNDSVDEAARYIEKSNAALNKLMYGGRSDIVTTVLLVGFILLVVYVIFVTYILKILMKEVARLRNSNHPDLIKPYNYPM</sequence>
<keyword evidence="11 18" id="KW-0261">Viral envelope protein</keyword>
<feature type="transmembrane region" description="Helical" evidence="18">
    <location>
        <begin position="105"/>
        <end position="127"/>
    </location>
</feature>
<keyword evidence="3" id="KW-1168">Fusion of virus membrane with host membrane</keyword>
<dbReference type="Gene3D" id="2.60.40.1690">
    <property type="entry name" value="Head and neck region of the ectodomain of NDV fusion glycoprotein"/>
    <property type="match status" value="1"/>
</dbReference>
<evidence type="ECO:0000256" key="7">
    <source>
        <dbReference type="ARBA" id="ARBA00022692"/>
    </source>
</evidence>
<dbReference type="SUPFAM" id="SSF69922">
    <property type="entry name" value="Head and neck region of the ectodomain of NDV fusion glycoprotein"/>
    <property type="match status" value="1"/>
</dbReference>
<accession>K7X4M6</accession>
<keyword evidence="4" id="KW-1032">Host cell membrane</keyword>
<keyword evidence="16" id="KW-0325">Glycoprotein</keyword>
<organism evidence="19 20">
    <name type="scientific">Achimota virus 1</name>
    <dbReference type="NCBI Taxonomy" id="1261100"/>
    <lineage>
        <taxon>Viruses</taxon>
        <taxon>Riboviria</taxon>
        <taxon>Orthornavirae</taxon>
        <taxon>Negarnaviricota</taxon>
        <taxon>Haploviricotina</taxon>
        <taxon>Monjiviricetes</taxon>
        <taxon>Mononegavirales</taxon>
        <taxon>Paramyxoviridae</taxon>
        <taxon>Rubulavirinae</taxon>
        <taxon>Pararubulavirus</taxon>
        <taxon>Pararubulavirus achimotaense</taxon>
    </lineage>
</organism>
<evidence type="ECO:0000256" key="18">
    <source>
        <dbReference type="RuleBase" id="RU003705"/>
    </source>
</evidence>
<dbReference type="Proteomes" id="UP000119395">
    <property type="component" value="Segment"/>
</dbReference>
<dbReference type="RefSeq" id="YP_009094456.1">
    <property type="nucleotide sequence ID" value="NC_025403.1"/>
</dbReference>
<proteinExistence type="inferred from homology"/>
<evidence type="ECO:0000256" key="11">
    <source>
        <dbReference type="ARBA" id="ARBA00022879"/>
    </source>
</evidence>
<comment type="subunit">
    <text evidence="18">Homotrimer of disulfide-linked F1-F2.</text>
</comment>
<evidence type="ECO:0000256" key="9">
    <source>
        <dbReference type="ARBA" id="ARBA00022844"/>
    </source>
</evidence>
<keyword evidence="10" id="KW-1043">Host membrane</keyword>
<evidence type="ECO:0000256" key="14">
    <source>
        <dbReference type="ARBA" id="ARBA00023136"/>
    </source>
</evidence>
<dbReference type="GO" id="GO:0019031">
    <property type="term" value="C:viral envelope"/>
    <property type="evidence" value="ECO:0007669"/>
    <property type="project" value="UniProtKB-KW"/>
</dbReference>
<comment type="similarity">
    <text evidence="1 18">Belongs to the paramyxoviruses fusion glycoprotein family.</text>
</comment>
<keyword evidence="5" id="KW-1169">Fusion of virus membrane with host cell membrane</keyword>
<comment type="caution">
    <text evidence="18">Lacks conserved residue(s) required for the propagation of feature annotation.</text>
</comment>
<dbReference type="InterPro" id="IPR000776">
    <property type="entry name" value="Fusion_F0_Paramyxovir"/>
</dbReference>
<dbReference type="GeneID" id="21011902"/>
<dbReference type="GO" id="GO:0019064">
    <property type="term" value="P:fusion of virus membrane with host plasma membrane"/>
    <property type="evidence" value="ECO:0007669"/>
    <property type="project" value="UniProtKB-KW"/>
</dbReference>